<protein>
    <recommendedName>
        <fullName evidence="3">Ubiquitin-like domain-containing protein</fullName>
    </recommendedName>
</protein>
<dbReference type="PROSITE" id="PS51450">
    <property type="entry name" value="LRR"/>
    <property type="match status" value="2"/>
</dbReference>
<dbReference type="SMART" id="SM00364">
    <property type="entry name" value="LRR_BAC"/>
    <property type="match status" value="5"/>
</dbReference>
<dbReference type="Pfam" id="PF00240">
    <property type="entry name" value="ubiquitin"/>
    <property type="match status" value="1"/>
</dbReference>
<evidence type="ECO:0000256" key="1">
    <source>
        <dbReference type="ARBA" id="ARBA00022614"/>
    </source>
</evidence>
<dbReference type="InterPro" id="IPR029071">
    <property type="entry name" value="Ubiquitin-like_domsf"/>
</dbReference>
<keyword evidence="1" id="KW-0433">Leucine-rich repeat</keyword>
<dbReference type="SMART" id="SM00213">
    <property type="entry name" value="UBQ"/>
    <property type="match status" value="1"/>
</dbReference>
<reference evidence="4" key="2">
    <citation type="submission" date="2020-07" db="EMBL/GenBank/DDBJ databases">
        <authorList>
            <person name="Vera ALvarez R."/>
            <person name="Arias-Moreno D.M."/>
            <person name="Jimenez-Jacinto V."/>
            <person name="Jimenez-Bremont J.F."/>
            <person name="Swaminathan K."/>
            <person name="Moose S.P."/>
            <person name="Guerrero-Gonzalez M.L."/>
            <person name="Marino-Ramirez L."/>
            <person name="Landsman D."/>
            <person name="Rodriguez-Kessler M."/>
            <person name="Delgado-Sanchez P."/>
        </authorList>
    </citation>
    <scope>NUCLEOTIDE SEQUENCE</scope>
    <source>
        <tissue evidence="4">Cladode</tissue>
    </source>
</reference>
<dbReference type="InterPro" id="IPR055414">
    <property type="entry name" value="LRR_R13L4/SHOC2-like"/>
</dbReference>
<dbReference type="InterPro" id="IPR050216">
    <property type="entry name" value="LRR_domain-containing"/>
</dbReference>
<evidence type="ECO:0000313" key="4">
    <source>
        <dbReference type="EMBL" id="MBA4675296.1"/>
    </source>
</evidence>
<name>A0A7C9ATX9_OPUST</name>
<dbReference type="InterPro" id="IPR003591">
    <property type="entry name" value="Leu-rich_rpt_typical-subtyp"/>
</dbReference>
<keyword evidence="2" id="KW-0677">Repeat</keyword>
<dbReference type="SMART" id="SM00369">
    <property type="entry name" value="LRR_TYP"/>
    <property type="match status" value="5"/>
</dbReference>
<reference evidence="4" key="1">
    <citation type="journal article" date="2013" name="J. Plant Res.">
        <title>Effect of fungi and light on seed germination of three Opuntia species from semiarid lands of central Mexico.</title>
        <authorList>
            <person name="Delgado-Sanchez P."/>
            <person name="Jimenez-Bremont J.F."/>
            <person name="Guerrero-Gonzalez Mde L."/>
            <person name="Flores J."/>
        </authorList>
    </citation>
    <scope>NUCLEOTIDE SEQUENCE</scope>
    <source>
        <tissue evidence="4">Cladode</tissue>
    </source>
</reference>
<accession>A0A7C9ATX9</accession>
<dbReference type="Pfam" id="PF23598">
    <property type="entry name" value="LRR_14"/>
    <property type="match status" value="1"/>
</dbReference>
<dbReference type="SUPFAM" id="SSF52058">
    <property type="entry name" value="L domain-like"/>
    <property type="match status" value="1"/>
</dbReference>
<dbReference type="SUPFAM" id="SSF54236">
    <property type="entry name" value="Ubiquitin-like"/>
    <property type="match status" value="1"/>
</dbReference>
<dbReference type="EMBL" id="GISG01266747">
    <property type="protein sequence ID" value="MBA4675296.1"/>
    <property type="molecule type" value="Transcribed_RNA"/>
</dbReference>
<dbReference type="GO" id="GO:0005737">
    <property type="term" value="C:cytoplasm"/>
    <property type="evidence" value="ECO:0007669"/>
    <property type="project" value="TreeGrafter"/>
</dbReference>
<dbReference type="AlphaFoldDB" id="A0A7C9ATX9"/>
<proteinExistence type="predicted"/>
<dbReference type="InterPro" id="IPR001611">
    <property type="entry name" value="Leu-rich_rpt"/>
</dbReference>
<dbReference type="PANTHER" id="PTHR48051">
    <property type="match status" value="1"/>
</dbReference>
<dbReference type="Gene3D" id="3.10.20.90">
    <property type="entry name" value="Phosphatidylinositol 3-kinase Catalytic Subunit, Chain A, domain 1"/>
    <property type="match status" value="1"/>
</dbReference>
<dbReference type="PANTHER" id="PTHR48051:SF1">
    <property type="entry name" value="RAS SUPPRESSOR PROTEIN 1"/>
    <property type="match status" value="1"/>
</dbReference>
<dbReference type="InterPro" id="IPR032675">
    <property type="entry name" value="LRR_dom_sf"/>
</dbReference>
<dbReference type="PROSITE" id="PS50053">
    <property type="entry name" value="UBIQUITIN_2"/>
    <property type="match status" value="1"/>
</dbReference>
<dbReference type="CDD" id="cd17039">
    <property type="entry name" value="Ubl_ubiquitin_like"/>
    <property type="match status" value="1"/>
</dbReference>
<dbReference type="Pfam" id="PF00560">
    <property type="entry name" value="LRR_1"/>
    <property type="match status" value="1"/>
</dbReference>
<organism evidence="4">
    <name type="scientific">Opuntia streptacantha</name>
    <name type="common">Prickly pear cactus</name>
    <name type="synonym">Opuntia cardona</name>
    <dbReference type="NCBI Taxonomy" id="393608"/>
    <lineage>
        <taxon>Eukaryota</taxon>
        <taxon>Viridiplantae</taxon>
        <taxon>Streptophyta</taxon>
        <taxon>Embryophyta</taxon>
        <taxon>Tracheophyta</taxon>
        <taxon>Spermatophyta</taxon>
        <taxon>Magnoliopsida</taxon>
        <taxon>eudicotyledons</taxon>
        <taxon>Gunneridae</taxon>
        <taxon>Pentapetalae</taxon>
        <taxon>Caryophyllales</taxon>
        <taxon>Cactineae</taxon>
        <taxon>Cactaceae</taxon>
        <taxon>Opuntioideae</taxon>
        <taxon>Opuntia</taxon>
    </lineage>
</organism>
<evidence type="ECO:0000259" key="3">
    <source>
        <dbReference type="PROSITE" id="PS50053"/>
    </source>
</evidence>
<dbReference type="InterPro" id="IPR000626">
    <property type="entry name" value="Ubiquitin-like_dom"/>
</dbReference>
<sequence length="383" mass="41843">MEKEAAAAAPGGSGGGDGEVLKLQIKFGGQTIPVSLSPDSTVSHLKSLLQSSTNVLSRGQKLIHKGKILVDSQTLRSSEITSGSKIMLMASQGLHQGDGPKVKDDPVVSNYRRVMSVDRKPSKAIEQAPVGKTRVERWKITGVVALSESNLKTIPDEVWDCGSSARVLDLGNNHIWDVPIKIGCLTSIQKLILNSNQLLDDSISWQGLSELKSLTYLSLNQNQLTNLPPSLGSLTSLEQLHVAGNKLESLPIELGRLTRLEILKVNNNRISTVPPCIGDCSSLIEVDLSSNLLTELPETFGNLQNLKTFHLSNNGLKSLPSTLFRKCVKLSTLNLHGTEVTMDVLRQAEGWEEFDERRRLKYQKQLDFRASGATDFDEGADKN</sequence>
<evidence type="ECO:0000256" key="2">
    <source>
        <dbReference type="ARBA" id="ARBA00022737"/>
    </source>
</evidence>
<feature type="domain" description="Ubiquitin-like" evidence="3">
    <location>
        <begin position="21"/>
        <end position="92"/>
    </location>
</feature>
<dbReference type="Gene3D" id="3.80.10.10">
    <property type="entry name" value="Ribonuclease Inhibitor"/>
    <property type="match status" value="1"/>
</dbReference>